<dbReference type="PANTHER" id="PTHR23290">
    <property type="entry name" value="RRNA N6-ADENOSINE-METHYLTRANSFERASE METTL5"/>
    <property type="match status" value="1"/>
</dbReference>
<dbReference type="CDD" id="cd02440">
    <property type="entry name" value="AdoMet_MTases"/>
    <property type="match status" value="1"/>
</dbReference>
<sequence>MKKNWQLEADLGHVKIWETPNVKLEQYPTSPHVAAMLVQLASGTYGDIEGKNITDLGCGGGILGIAALLMGAEHVTFVDIDDAVLEIAKENVALFELTDQATFINQDVSELSVPETDVVIMNPPFGTKRKGIDVVFLEQACKIGPVVYSLHKMSTDEFLVRKVVSWGCKATVAAHVSFDIPAMYKFHKKGKVAVEVSLIRIERG</sequence>
<comment type="caution">
    <text evidence="2">The sequence shown here is derived from an EMBL/GenBank/DDBJ whole genome shotgun (WGS) entry which is preliminary data.</text>
</comment>
<evidence type="ECO:0000313" key="2">
    <source>
        <dbReference type="EMBL" id="KAG9391192.1"/>
    </source>
</evidence>
<dbReference type="GO" id="GO:0008988">
    <property type="term" value="F:rRNA (adenine-N6-)-methyltransferase activity"/>
    <property type="evidence" value="ECO:0007669"/>
    <property type="project" value="TreeGrafter"/>
</dbReference>
<keyword evidence="2" id="KW-0489">Methyltransferase</keyword>
<gene>
    <name evidence="2" type="ORF">J8273_7466</name>
</gene>
<dbReference type="InterPro" id="IPR007848">
    <property type="entry name" value="Small_mtfrase_dom"/>
</dbReference>
<keyword evidence="3" id="KW-1185">Reference proteome</keyword>
<feature type="domain" description="Methyltransferase small" evidence="1">
    <location>
        <begin position="49"/>
        <end position="130"/>
    </location>
</feature>
<dbReference type="AlphaFoldDB" id="A0A8J6E1X5"/>
<name>A0A8J6E1X5_9EUKA</name>
<accession>A0A8J6E1X5</accession>
<dbReference type="PANTHER" id="PTHR23290:SF0">
    <property type="entry name" value="RRNA N6-ADENOSINE-METHYLTRANSFERASE METTL5"/>
    <property type="match status" value="1"/>
</dbReference>
<dbReference type="SUPFAM" id="SSF53335">
    <property type="entry name" value="S-adenosyl-L-methionine-dependent methyltransferases"/>
    <property type="match status" value="1"/>
</dbReference>
<keyword evidence="2" id="KW-0808">Transferase</keyword>
<dbReference type="InterPro" id="IPR029063">
    <property type="entry name" value="SAM-dependent_MTases_sf"/>
</dbReference>
<reference evidence="2" key="1">
    <citation type="submission" date="2021-05" db="EMBL/GenBank/DDBJ databases">
        <title>A free-living protist that lacks canonical eukaryotic 1 DNA replication and segregation systems.</title>
        <authorList>
            <person name="Salas-Leiva D.E."/>
            <person name="Tromer E.C."/>
            <person name="Curtis B.A."/>
            <person name="Jerlstrom-Hultqvist J."/>
            <person name="Kolisko M."/>
            <person name="Yi Z."/>
            <person name="Salas-Leiva J.S."/>
            <person name="Gallot-Lavallee L."/>
            <person name="Kops G.J.P.L."/>
            <person name="Archibald J.M."/>
            <person name="Simpson A.G.B."/>
            <person name="Roger A.J."/>
        </authorList>
    </citation>
    <scope>NUCLEOTIDE SEQUENCE</scope>
    <source>
        <strain evidence="2">BICM</strain>
    </source>
</reference>
<protein>
    <submittedName>
        <fullName evidence="2">Methyltransferase small domain</fullName>
    </submittedName>
</protein>
<dbReference type="Pfam" id="PF05175">
    <property type="entry name" value="MTS"/>
    <property type="match status" value="1"/>
</dbReference>
<dbReference type="InterPro" id="IPR051720">
    <property type="entry name" value="rRNA_MeTrfase/Polyamine_Synth"/>
</dbReference>
<organism evidence="2 3">
    <name type="scientific">Carpediemonas membranifera</name>
    <dbReference type="NCBI Taxonomy" id="201153"/>
    <lineage>
        <taxon>Eukaryota</taxon>
        <taxon>Metamonada</taxon>
        <taxon>Carpediemonas-like organisms</taxon>
        <taxon>Carpediemonas</taxon>
    </lineage>
</organism>
<evidence type="ECO:0000259" key="1">
    <source>
        <dbReference type="Pfam" id="PF05175"/>
    </source>
</evidence>
<dbReference type="OrthoDB" id="419617at2759"/>
<dbReference type="EMBL" id="JAHDYR010000062">
    <property type="protein sequence ID" value="KAG9391192.1"/>
    <property type="molecule type" value="Genomic_DNA"/>
</dbReference>
<dbReference type="Proteomes" id="UP000717585">
    <property type="component" value="Unassembled WGS sequence"/>
</dbReference>
<dbReference type="Gene3D" id="3.40.50.150">
    <property type="entry name" value="Vaccinia Virus protein VP39"/>
    <property type="match status" value="1"/>
</dbReference>
<evidence type="ECO:0000313" key="3">
    <source>
        <dbReference type="Proteomes" id="UP000717585"/>
    </source>
</evidence>
<proteinExistence type="predicted"/>